<dbReference type="GO" id="GO:0000166">
    <property type="term" value="F:nucleotide binding"/>
    <property type="evidence" value="ECO:0007669"/>
    <property type="project" value="UniProtKB-KW"/>
</dbReference>
<protein>
    <submittedName>
        <fullName evidence="3">5'-nucleotidase</fullName>
    </submittedName>
</protein>
<dbReference type="GO" id="GO:0008253">
    <property type="term" value="F:5'-nucleotidase activity"/>
    <property type="evidence" value="ECO:0007669"/>
    <property type="project" value="TreeGrafter"/>
</dbReference>
<dbReference type="Pfam" id="PF00754">
    <property type="entry name" value="F5_F8_type_C"/>
    <property type="match status" value="1"/>
</dbReference>
<dbReference type="EMBL" id="VIVK01000001">
    <property type="protein sequence ID" value="TWD79032.1"/>
    <property type="molecule type" value="Genomic_DNA"/>
</dbReference>
<dbReference type="GO" id="GO:0030288">
    <property type="term" value="C:outer membrane-bounded periplasmic space"/>
    <property type="evidence" value="ECO:0007669"/>
    <property type="project" value="TreeGrafter"/>
</dbReference>
<keyword evidence="4" id="KW-1185">Reference proteome</keyword>
<dbReference type="Gene3D" id="2.60.120.260">
    <property type="entry name" value="Galactose-binding domain-like"/>
    <property type="match status" value="1"/>
</dbReference>
<dbReference type="Gene3D" id="3.60.21.10">
    <property type="match status" value="1"/>
</dbReference>
<dbReference type="Pfam" id="PF02872">
    <property type="entry name" value="5_nucleotid_C"/>
    <property type="match status" value="1"/>
</dbReference>
<feature type="domain" description="F5/8 type C" evidence="2">
    <location>
        <begin position="588"/>
        <end position="739"/>
    </location>
</feature>
<evidence type="ECO:0000256" key="1">
    <source>
        <dbReference type="RuleBase" id="RU362119"/>
    </source>
</evidence>
<dbReference type="PRINTS" id="PR01607">
    <property type="entry name" value="APYRASEFAMLY"/>
</dbReference>
<name>A0A561BJS2_9ACTN</name>
<dbReference type="SUPFAM" id="SSF55816">
    <property type="entry name" value="5'-nucleotidase (syn. UDP-sugar hydrolase), C-terminal domain"/>
    <property type="match status" value="1"/>
</dbReference>
<accession>A0A561BJS2</accession>
<dbReference type="RefSeq" id="WP_145801617.1">
    <property type="nucleotide sequence ID" value="NZ_VIVK01000001.1"/>
</dbReference>
<feature type="signal peptide" evidence="1">
    <location>
        <begin position="1"/>
        <end position="25"/>
    </location>
</feature>
<dbReference type="AlphaFoldDB" id="A0A561BJS2"/>
<dbReference type="PANTHER" id="PTHR11575:SF24">
    <property type="entry name" value="5'-NUCLEOTIDASE"/>
    <property type="match status" value="1"/>
</dbReference>
<dbReference type="SUPFAM" id="SSF49785">
    <property type="entry name" value="Galactose-binding domain-like"/>
    <property type="match status" value="1"/>
</dbReference>
<evidence type="ECO:0000259" key="2">
    <source>
        <dbReference type="PROSITE" id="PS50022"/>
    </source>
</evidence>
<dbReference type="SUPFAM" id="SSF56300">
    <property type="entry name" value="Metallo-dependent phosphatases"/>
    <property type="match status" value="1"/>
</dbReference>
<organism evidence="3 4">
    <name type="scientific">Kribbella amoyensis</name>
    <dbReference type="NCBI Taxonomy" id="996641"/>
    <lineage>
        <taxon>Bacteria</taxon>
        <taxon>Bacillati</taxon>
        <taxon>Actinomycetota</taxon>
        <taxon>Actinomycetes</taxon>
        <taxon>Propionibacteriales</taxon>
        <taxon>Kribbellaceae</taxon>
        <taxon>Kribbella</taxon>
    </lineage>
</organism>
<dbReference type="PANTHER" id="PTHR11575">
    <property type="entry name" value="5'-NUCLEOTIDASE-RELATED"/>
    <property type="match status" value="1"/>
</dbReference>
<dbReference type="InterPro" id="IPR008979">
    <property type="entry name" value="Galactose-bd-like_sf"/>
</dbReference>
<dbReference type="PROSITE" id="PS50022">
    <property type="entry name" value="FA58C_3"/>
    <property type="match status" value="1"/>
</dbReference>
<dbReference type="OrthoDB" id="1016457at2"/>
<dbReference type="PROSITE" id="PS51318">
    <property type="entry name" value="TAT"/>
    <property type="match status" value="1"/>
</dbReference>
<dbReference type="Gene3D" id="3.90.780.10">
    <property type="entry name" value="5'-Nucleotidase, C-terminal domain"/>
    <property type="match status" value="1"/>
</dbReference>
<dbReference type="InterPro" id="IPR008334">
    <property type="entry name" value="5'-Nucleotdase_C"/>
</dbReference>
<keyword evidence="1" id="KW-0732">Signal</keyword>
<keyword evidence="1" id="KW-0378">Hydrolase</keyword>
<dbReference type="InterPro" id="IPR000421">
    <property type="entry name" value="FA58C"/>
</dbReference>
<dbReference type="InterPro" id="IPR029052">
    <property type="entry name" value="Metallo-depent_PP-like"/>
</dbReference>
<dbReference type="GO" id="GO:0008768">
    <property type="term" value="F:UDP-sugar diphosphatase activity"/>
    <property type="evidence" value="ECO:0007669"/>
    <property type="project" value="TreeGrafter"/>
</dbReference>
<proteinExistence type="inferred from homology"/>
<gene>
    <name evidence="3" type="ORF">FB561_0082</name>
</gene>
<reference evidence="3 4" key="1">
    <citation type="submission" date="2019-06" db="EMBL/GenBank/DDBJ databases">
        <title>Sequencing the genomes of 1000 actinobacteria strains.</title>
        <authorList>
            <person name="Klenk H.-P."/>
        </authorList>
    </citation>
    <scope>NUCLEOTIDE SEQUENCE [LARGE SCALE GENOMIC DNA]</scope>
    <source>
        <strain evidence="3 4">DSM 24683</strain>
    </source>
</reference>
<dbReference type="InterPro" id="IPR006311">
    <property type="entry name" value="TAT_signal"/>
</dbReference>
<dbReference type="GO" id="GO:0009166">
    <property type="term" value="P:nucleotide catabolic process"/>
    <property type="evidence" value="ECO:0007669"/>
    <property type="project" value="InterPro"/>
</dbReference>
<evidence type="ECO:0000313" key="4">
    <source>
        <dbReference type="Proteomes" id="UP000318380"/>
    </source>
</evidence>
<comment type="caution">
    <text evidence="3">The sequence shown here is derived from an EMBL/GenBank/DDBJ whole genome shotgun (WGS) entry which is preliminary data.</text>
</comment>
<keyword evidence="1" id="KW-0547">Nucleotide-binding</keyword>
<comment type="similarity">
    <text evidence="1">Belongs to the 5'-nucleotidase family.</text>
</comment>
<dbReference type="InterPro" id="IPR036907">
    <property type="entry name" value="5'-Nucleotdase_C_sf"/>
</dbReference>
<evidence type="ECO:0000313" key="3">
    <source>
        <dbReference type="EMBL" id="TWD79032.1"/>
    </source>
</evidence>
<feature type="chain" id="PRO_5039759594" evidence="1">
    <location>
        <begin position="26"/>
        <end position="742"/>
    </location>
</feature>
<dbReference type="Proteomes" id="UP000318380">
    <property type="component" value="Unassembled WGS sequence"/>
</dbReference>
<sequence length="742" mass="77916">MSIFRRSRVLAVLALALAGSAAAVAPPVSAAPAPIPVQVLSLTDLHGYLSETENLTIAGPSGSLAVGGAGYLKAHLDRLRAGQPNSFLIGSGDQFSGWPDYTQAFANEPTIEVLNALGLDFDVAGNHEFDREFPFLRRMMSGACYGKPGFDTCFPDSTGKPFHGTDYAYHAANVVDPKTKQPALAPYWVTSVPNPAGGSVKVGFIGLGFPGTPTETLSITGSGYEFQALVGAANRAAAELDAQGVKSIVVSMHEGGQQDGLFNDCKNPSGPIFDAARAMSPSIDAILGGHWHTAFNCSIPDPEGTPRPVLEASNHGRVLGEVNLSIDPATGDVIRSATTSANHAVTKNVTPDPAIQKMVKYWTDRWTARQGEPLATIDRDLDFSTTAESRTGNFVADLYRSAAAGKSAGAAEFALVPADLGVDVIAAGLNYAPGTNANDRPGRVLYGEAWPVAGISPITTLSLRGSTIDAVLEQQWLPPAYGCRRSSSLAVSGNVRYTYDEGKPVGQRVDPAKVLIDGKPLDANRTYRVATSAAMPLHGTQYGYPGFEQFDRLVRAPKMGQEVFLNHLRTNPAIKAPALGRVTAIPGTPPPVDGPFGPLVLLPQEEMTATATSEGNAANKAAGALDGKCSTLWHSAWSPYAPLPQSITLDLGRSREIEALVYTPRQDAAVPNGRISSYDVQVSEDGTTFTSATTGSWDGSVDAKIARLPDGTTARYVRLVGLEGGAGYAAAAELNIALSQGS</sequence>
<dbReference type="InterPro" id="IPR006179">
    <property type="entry name" value="5_nucleotidase/apyrase"/>
</dbReference>